<reference evidence="3 4" key="1">
    <citation type="submission" date="2015-01" db="EMBL/GenBank/DDBJ databases">
        <title>The Genome Sequence of Exophiala oligosperma CBS72588.</title>
        <authorList>
            <consortium name="The Broad Institute Genomics Platform"/>
            <person name="Cuomo C."/>
            <person name="de Hoog S."/>
            <person name="Gorbushina A."/>
            <person name="Stielow B."/>
            <person name="Teixiera M."/>
            <person name="Abouelleil A."/>
            <person name="Chapman S.B."/>
            <person name="Priest M."/>
            <person name="Young S.K."/>
            <person name="Wortman J."/>
            <person name="Nusbaum C."/>
            <person name="Birren B."/>
        </authorList>
    </citation>
    <scope>NUCLEOTIDE SEQUENCE [LARGE SCALE GENOMIC DNA]</scope>
    <source>
        <strain evidence="3 4">CBS 72588</strain>
    </source>
</reference>
<dbReference type="InterPro" id="IPR047122">
    <property type="entry name" value="Trans-enoyl_RdTase-like"/>
</dbReference>
<dbReference type="GO" id="GO:0016651">
    <property type="term" value="F:oxidoreductase activity, acting on NAD(P)H"/>
    <property type="evidence" value="ECO:0007669"/>
    <property type="project" value="InterPro"/>
</dbReference>
<protein>
    <submittedName>
        <fullName evidence="3">Uncharacterized protein</fullName>
    </submittedName>
</protein>
<organism evidence="3 4">
    <name type="scientific">Exophiala oligosperma</name>
    <dbReference type="NCBI Taxonomy" id="215243"/>
    <lineage>
        <taxon>Eukaryota</taxon>
        <taxon>Fungi</taxon>
        <taxon>Dikarya</taxon>
        <taxon>Ascomycota</taxon>
        <taxon>Pezizomycotina</taxon>
        <taxon>Eurotiomycetes</taxon>
        <taxon>Chaetothyriomycetidae</taxon>
        <taxon>Chaetothyriales</taxon>
        <taxon>Herpotrichiellaceae</taxon>
        <taxon>Exophiala</taxon>
    </lineage>
</organism>
<name>A0A0D2EA80_9EURO</name>
<dbReference type="InterPro" id="IPR011032">
    <property type="entry name" value="GroES-like_sf"/>
</dbReference>
<accession>A0A0D2EA80</accession>
<comment type="similarity">
    <text evidence="1">Belongs to the zinc-containing alcohol dehydrogenase family.</text>
</comment>
<dbReference type="GeneID" id="27355410"/>
<dbReference type="OrthoDB" id="9992527at2759"/>
<sequence length="108" mass="12034">MKEIVLQGEPGKAVLEHDRPYPQPRSGYVLVDLKAVALNPTDWKHIDYLNEEQGTLSGFGDRIWGFAQGANKLQHEDGAFAERIAVKADIAVRVPDDMLLPSLSMFTK</sequence>
<dbReference type="PANTHER" id="PTHR45348:SF2">
    <property type="entry name" value="ZINC-TYPE ALCOHOL DEHYDROGENASE-LIKE PROTEIN C2E1P3.01"/>
    <property type="match status" value="1"/>
</dbReference>
<dbReference type="RefSeq" id="XP_016265115.1">
    <property type="nucleotide sequence ID" value="XM_016404110.1"/>
</dbReference>
<dbReference type="AlphaFoldDB" id="A0A0D2EA80"/>
<dbReference type="EMBL" id="KN847334">
    <property type="protein sequence ID" value="KIW44899.1"/>
    <property type="molecule type" value="Genomic_DNA"/>
</dbReference>
<gene>
    <name evidence="3" type="ORF">PV06_03336</name>
</gene>
<dbReference type="STRING" id="215243.A0A0D2EA80"/>
<proteinExistence type="inferred from homology"/>
<dbReference type="HOGENOM" id="CLU_026673_16_8_1"/>
<evidence type="ECO:0000256" key="2">
    <source>
        <dbReference type="ARBA" id="ARBA00023002"/>
    </source>
</evidence>
<dbReference type="Proteomes" id="UP000053342">
    <property type="component" value="Unassembled WGS sequence"/>
</dbReference>
<dbReference type="SUPFAM" id="SSF50129">
    <property type="entry name" value="GroES-like"/>
    <property type="match status" value="1"/>
</dbReference>
<evidence type="ECO:0000313" key="4">
    <source>
        <dbReference type="Proteomes" id="UP000053342"/>
    </source>
</evidence>
<keyword evidence="2" id="KW-0560">Oxidoreductase</keyword>
<dbReference type="Gene3D" id="3.90.180.10">
    <property type="entry name" value="Medium-chain alcohol dehydrogenases, catalytic domain"/>
    <property type="match status" value="2"/>
</dbReference>
<dbReference type="PANTHER" id="PTHR45348">
    <property type="entry name" value="HYPOTHETICAL OXIDOREDUCTASE (EUROFUNG)"/>
    <property type="match status" value="1"/>
</dbReference>
<evidence type="ECO:0000313" key="3">
    <source>
        <dbReference type="EMBL" id="KIW44899.1"/>
    </source>
</evidence>
<evidence type="ECO:0000256" key="1">
    <source>
        <dbReference type="ARBA" id="ARBA00008072"/>
    </source>
</evidence>
<keyword evidence="4" id="KW-1185">Reference proteome</keyword>
<dbReference type="VEuPathDB" id="FungiDB:PV06_03336"/>